<protein>
    <submittedName>
        <fullName evidence="1">Uncharacterized protein</fullName>
    </submittedName>
</protein>
<name>A0AA88DY72_FICCA</name>
<keyword evidence="2" id="KW-1185">Reference proteome</keyword>
<dbReference type="EMBL" id="BTGU01000162">
    <property type="protein sequence ID" value="GMN63908.1"/>
    <property type="molecule type" value="Genomic_DNA"/>
</dbReference>
<comment type="caution">
    <text evidence="1">The sequence shown here is derived from an EMBL/GenBank/DDBJ whole genome shotgun (WGS) entry which is preliminary data.</text>
</comment>
<sequence length="104" mass="11903">MQTPLRRYLKLVRSNLQQKHWFEVAYGIRLRAQRRPQVPPDGHPNFLAHNEYSAWGFGRGIRTPNSTASTVTAIVGGIEWALLAIDLHFSFLCLDLTSTKKNVR</sequence>
<gene>
    <name evidence="1" type="ORF">TIFTF001_032993</name>
</gene>
<reference evidence="1" key="1">
    <citation type="submission" date="2023-07" db="EMBL/GenBank/DDBJ databases">
        <title>draft genome sequence of fig (Ficus carica).</title>
        <authorList>
            <person name="Takahashi T."/>
            <person name="Nishimura K."/>
        </authorList>
    </citation>
    <scope>NUCLEOTIDE SEQUENCE</scope>
</reference>
<proteinExistence type="predicted"/>
<accession>A0AA88DY72</accession>
<evidence type="ECO:0000313" key="2">
    <source>
        <dbReference type="Proteomes" id="UP001187192"/>
    </source>
</evidence>
<dbReference type="AlphaFoldDB" id="A0AA88DY72"/>
<dbReference type="Proteomes" id="UP001187192">
    <property type="component" value="Unassembled WGS sequence"/>
</dbReference>
<organism evidence="1 2">
    <name type="scientific">Ficus carica</name>
    <name type="common">Common fig</name>
    <dbReference type="NCBI Taxonomy" id="3494"/>
    <lineage>
        <taxon>Eukaryota</taxon>
        <taxon>Viridiplantae</taxon>
        <taxon>Streptophyta</taxon>
        <taxon>Embryophyta</taxon>
        <taxon>Tracheophyta</taxon>
        <taxon>Spermatophyta</taxon>
        <taxon>Magnoliopsida</taxon>
        <taxon>eudicotyledons</taxon>
        <taxon>Gunneridae</taxon>
        <taxon>Pentapetalae</taxon>
        <taxon>rosids</taxon>
        <taxon>fabids</taxon>
        <taxon>Rosales</taxon>
        <taxon>Moraceae</taxon>
        <taxon>Ficeae</taxon>
        <taxon>Ficus</taxon>
    </lineage>
</organism>
<evidence type="ECO:0000313" key="1">
    <source>
        <dbReference type="EMBL" id="GMN63908.1"/>
    </source>
</evidence>